<dbReference type="InterPro" id="IPR035172">
    <property type="entry name" value="DUF5302"/>
</dbReference>
<feature type="compositionally biased region" description="Basic and acidic residues" evidence="1">
    <location>
        <begin position="13"/>
        <end position="56"/>
    </location>
</feature>
<dbReference type="Pfam" id="PF17227">
    <property type="entry name" value="DUF5302"/>
    <property type="match status" value="1"/>
</dbReference>
<dbReference type="OrthoDB" id="4319558at2"/>
<sequence length="62" mass="7201">MSSEKPTPEGASEDVKRKFREALDRKKNNQRAEGEAHLRDSSPVDHAQRQDHAQREFRRKTG</sequence>
<evidence type="ECO:0000313" key="3">
    <source>
        <dbReference type="Proteomes" id="UP000199183"/>
    </source>
</evidence>
<dbReference type="Proteomes" id="UP000199183">
    <property type="component" value="Unassembled WGS sequence"/>
</dbReference>
<evidence type="ECO:0000256" key="1">
    <source>
        <dbReference type="SAM" id="MobiDB-lite"/>
    </source>
</evidence>
<protein>
    <recommendedName>
        <fullName evidence="4">DUF5302 domain-containing protein</fullName>
    </recommendedName>
</protein>
<gene>
    <name evidence="2" type="ORF">SAMN04489806_2564</name>
</gene>
<name>A0A1H4PNN6_9MICO</name>
<dbReference type="RefSeq" id="WP_091185045.1">
    <property type="nucleotide sequence ID" value="NZ_FNRY01000001.1"/>
</dbReference>
<dbReference type="AlphaFoldDB" id="A0A1H4PNN6"/>
<accession>A0A1H4PNN6</accession>
<evidence type="ECO:0000313" key="2">
    <source>
        <dbReference type="EMBL" id="SEC08921.1"/>
    </source>
</evidence>
<organism evidence="2 3">
    <name type="scientific">Paramicrobacterium humi</name>
    <dbReference type="NCBI Taxonomy" id="640635"/>
    <lineage>
        <taxon>Bacteria</taxon>
        <taxon>Bacillati</taxon>
        <taxon>Actinomycetota</taxon>
        <taxon>Actinomycetes</taxon>
        <taxon>Micrococcales</taxon>
        <taxon>Microbacteriaceae</taxon>
        <taxon>Paramicrobacterium</taxon>
    </lineage>
</organism>
<evidence type="ECO:0008006" key="4">
    <source>
        <dbReference type="Google" id="ProtNLM"/>
    </source>
</evidence>
<dbReference type="EMBL" id="FNRY01000001">
    <property type="protein sequence ID" value="SEC08921.1"/>
    <property type="molecule type" value="Genomic_DNA"/>
</dbReference>
<proteinExistence type="predicted"/>
<feature type="region of interest" description="Disordered" evidence="1">
    <location>
        <begin position="1"/>
        <end position="62"/>
    </location>
</feature>
<keyword evidence="3" id="KW-1185">Reference proteome</keyword>
<reference evidence="2 3" key="1">
    <citation type="submission" date="2016-10" db="EMBL/GenBank/DDBJ databases">
        <authorList>
            <person name="de Groot N.N."/>
        </authorList>
    </citation>
    <scope>NUCLEOTIDE SEQUENCE [LARGE SCALE GENOMIC DNA]</scope>
    <source>
        <strain evidence="2 3">DSM 21799</strain>
    </source>
</reference>